<protein>
    <recommendedName>
        <fullName evidence="5">Lipoprotein</fullName>
    </recommendedName>
</protein>
<keyword evidence="4" id="KW-1185">Reference proteome</keyword>
<sequence length="97" mass="10416">MKIKTLSYTLLAFLFLVSACAPSQDVNECITSTTPYNFLGGLWHGIIAPISFVISLFKDDVAIYAVNNTGGWYDFGFLLGAGVFLGGGSKAAKRSKK</sequence>
<evidence type="ECO:0000256" key="2">
    <source>
        <dbReference type="SAM" id="SignalP"/>
    </source>
</evidence>
<organism evidence="3 4">
    <name type="scientific">Lishizhenia tianjinensis</name>
    <dbReference type="NCBI Taxonomy" id="477690"/>
    <lineage>
        <taxon>Bacteria</taxon>
        <taxon>Pseudomonadati</taxon>
        <taxon>Bacteroidota</taxon>
        <taxon>Flavobacteriia</taxon>
        <taxon>Flavobacteriales</taxon>
        <taxon>Crocinitomicaceae</taxon>
        <taxon>Lishizhenia</taxon>
    </lineage>
</organism>
<name>A0A1I6ZPM3_9FLAO</name>
<gene>
    <name evidence="3" type="ORF">SAMN05216474_1523</name>
</gene>
<accession>A0A1I6ZPM3</accession>
<dbReference type="STRING" id="477690.SAMN05216474_1523"/>
<dbReference type="PROSITE" id="PS51257">
    <property type="entry name" value="PROKAR_LIPOPROTEIN"/>
    <property type="match status" value="1"/>
</dbReference>
<dbReference type="AlphaFoldDB" id="A0A1I6ZPM3"/>
<dbReference type="Proteomes" id="UP000236454">
    <property type="component" value="Unassembled WGS sequence"/>
</dbReference>
<dbReference type="OrthoDB" id="165386at2"/>
<dbReference type="RefSeq" id="WP_090247818.1">
    <property type="nucleotide sequence ID" value="NZ_FPAS01000002.1"/>
</dbReference>
<feature type="transmembrane region" description="Helical" evidence="1">
    <location>
        <begin position="36"/>
        <end position="57"/>
    </location>
</feature>
<evidence type="ECO:0008006" key="5">
    <source>
        <dbReference type="Google" id="ProtNLM"/>
    </source>
</evidence>
<evidence type="ECO:0000256" key="1">
    <source>
        <dbReference type="SAM" id="Phobius"/>
    </source>
</evidence>
<feature type="signal peptide" evidence="2">
    <location>
        <begin position="1"/>
        <end position="23"/>
    </location>
</feature>
<keyword evidence="2" id="KW-0732">Signal</keyword>
<evidence type="ECO:0000313" key="4">
    <source>
        <dbReference type="Proteomes" id="UP000236454"/>
    </source>
</evidence>
<evidence type="ECO:0000313" key="3">
    <source>
        <dbReference type="EMBL" id="SFT64571.1"/>
    </source>
</evidence>
<keyword evidence="1" id="KW-0472">Membrane</keyword>
<reference evidence="3 4" key="1">
    <citation type="submission" date="2016-10" db="EMBL/GenBank/DDBJ databases">
        <authorList>
            <person name="de Groot N.N."/>
        </authorList>
    </citation>
    <scope>NUCLEOTIDE SEQUENCE [LARGE SCALE GENOMIC DNA]</scope>
    <source>
        <strain evidence="3 4">CGMCC 1.7005</strain>
    </source>
</reference>
<dbReference type="EMBL" id="FPAS01000002">
    <property type="protein sequence ID" value="SFT64571.1"/>
    <property type="molecule type" value="Genomic_DNA"/>
</dbReference>
<proteinExistence type="predicted"/>
<keyword evidence="1" id="KW-0812">Transmembrane</keyword>
<keyword evidence="1" id="KW-1133">Transmembrane helix</keyword>
<feature type="chain" id="PRO_5014783337" description="Lipoprotein" evidence="2">
    <location>
        <begin position="24"/>
        <end position="97"/>
    </location>
</feature>